<name>A0ABP8C1I8_9ACTN</name>
<dbReference type="EMBL" id="BAABAS010000006">
    <property type="protein sequence ID" value="GAA4232073.1"/>
    <property type="molecule type" value="Genomic_DNA"/>
</dbReference>
<reference evidence="2" key="1">
    <citation type="journal article" date="2019" name="Int. J. Syst. Evol. Microbiol.">
        <title>The Global Catalogue of Microorganisms (GCM) 10K type strain sequencing project: providing services to taxonomists for standard genome sequencing and annotation.</title>
        <authorList>
            <consortium name="The Broad Institute Genomics Platform"/>
            <consortium name="The Broad Institute Genome Sequencing Center for Infectious Disease"/>
            <person name="Wu L."/>
            <person name="Ma J."/>
        </authorList>
    </citation>
    <scope>NUCLEOTIDE SEQUENCE [LARGE SCALE GENOMIC DNA]</scope>
    <source>
        <strain evidence="2">JCM 17440</strain>
    </source>
</reference>
<protein>
    <submittedName>
        <fullName evidence="1">Uncharacterized protein</fullName>
    </submittedName>
</protein>
<evidence type="ECO:0000313" key="1">
    <source>
        <dbReference type="EMBL" id="GAA4232073.1"/>
    </source>
</evidence>
<gene>
    <name evidence="1" type="ORF">GCM10022254_31040</name>
</gene>
<keyword evidence="2" id="KW-1185">Reference proteome</keyword>
<accession>A0ABP8C1I8</accession>
<evidence type="ECO:0000313" key="2">
    <source>
        <dbReference type="Proteomes" id="UP001501710"/>
    </source>
</evidence>
<sequence>MADPTGRPLDELAVELVARECRAQVQSGALIVALGASGGVQRVIATDGNRFRWGSDHGNDLGPIDDVAGAAARVLSVLSGGRRERGCAS</sequence>
<proteinExistence type="predicted"/>
<dbReference type="Proteomes" id="UP001501710">
    <property type="component" value="Unassembled WGS sequence"/>
</dbReference>
<organism evidence="1 2">
    <name type="scientific">Actinomadura meridiana</name>
    <dbReference type="NCBI Taxonomy" id="559626"/>
    <lineage>
        <taxon>Bacteria</taxon>
        <taxon>Bacillati</taxon>
        <taxon>Actinomycetota</taxon>
        <taxon>Actinomycetes</taxon>
        <taxon>Streptosporangiales</taxon>
        <taxon>Thermomonosporaceae</taxon>
        <taxon>Actinomadura</taxon>
    </lineage>
</organism>
<comment type="caution">
    <text evidence="1">The sequence shown here is derived from an EMBL/GenBank/DDBJ whole genome shotgun (WGS) entry which is preliminary data.</text>
</comment>